<dbReference type="VEuPathDB" id="CryptoDB:Cvel_7112"/>
<reference evidence="2" key="1">
    <citation type="submission" date="2014-11" db="EMBL/GenBank/DDBJ databases">
        <authorList>
            <person name="Otto D Thomas"/>
            <person name="Naeem Raeece"/>
        </authorList>
    </citation>
    <scope>NUCLEOTIDE SEQUENCE</scope>
</reference>
<dbReference type="InterPro" id="IPR013783">
    <property type="entry name" value="Ig-like_fold"/>
</dbReference>
<gene>
    <name evidence="2" type="ORF">Cvel_7112</name>
</gene>
<dbReference type="EMBL" id="CDMZ01002886">
    <property type="protein sequence ID" value="CEM44281.1"/>
    <property type="molecule type" value="Genomic_DNA"/>
</dbReference>
<dbReference type="CDD" id="cd05467">
    <property type="entry name" value="CBM20"/>
    <property type="match status" value="1"/>
</dbReference>
<dbReference type="PANTHER" id="PTHR15048:SF0">
    <property type="entry name" value="STARCH-BINDING DOMAIN-CONTAINING PROTEIN 1"/>
    <property type="match status" value="1"/>
</dbReference>
<dbReference type="SUPFAM" id="SSF49452">
    <property type="entry name" value="Starch-binding domain-like"/>
    <property type="match status" value="1"/>
</dbReference>
<dbReference type="SMART" id="SM01065">
    <property type="entry name" value="CBM_2"/>
    <property type="match status" value="1"/>
</dbReference>
<dbReference type="GO" id="GO:2001070">
    <property type="term" value="F:starch binding"/>
    <property type="evidence" value="ECO:0007669"/>
    <property type="project" value="InterPro"/>
</dbReference>
<dbReference type="Gene3D" id="2.60.40.10">
    <property type="entry name" value="Immunoglobulins"/>
    <property type="match status" value="1"/>
</dbReference>
<dbReference type="PANTHER" id="PTHR15048">
    <property type="entry name" value="STARCH-BINDING DOMAIN-CONTAINING PROTEIN 1"/>
    <property type="match status" value="1"/>
</dbReference>
<evidence type="ECO:0000313" key="2">
    <source>
        <dbReference type="EMBL" id="CEM44281.1"/>
    </source>
</evidence>
<name>A0A0G4HJK5_9ALVE</name>
<dbReference type="PROSITE" id="PS51166">
    <property type="entry name" value="CBM20"/>
    <property type="match status" value="1"/>
</dbReference>
<sequence length="209" mass="23330">MSPSSMMSSSDAASSSEGKVKSAVMRLSYTQIIGVIKEYRKVPDKQELQAADYPSGSISAAATQESHVPFTKDKALTRARYQELLKKKHVKCWEEAYQECVRREKLAAKKTVTLKMPYSTNFGQEVFITGSIGVLGEWNPSRALKMDWTQGNIWTATFDIPADVNSFEFKCVVRQEGCSPIWEPGMNHFLQLTSAKIIVDAFWGEGGKS</sequence>
<dbReference type="InterPro" id="IPR002044">
    <property type="entry name" value="CBM20"/>
</dbReference>
<feature type="domain" description="CBM20" evidence="1">
    <location>
        <begin position="104"/>
        <end position="205"/>
    </location>
</feature>
<organism evidence="2">
    <name type="scientific">Chromera velia CCMP2878</name>
    <dbReference type="NCBI Taxonomy" id="1169474"/>
    <lineage>
        <taxon>Eukaryota</taxon>
        <taxon>Sar</taxon>
        <taxon>Alveolata</taxon>
        <taxon>Colpodellida</taxon>
        <taxon>Chromeraceae</taxon>
        <taxon>Chromera</taxon>
    </lineage>
</organism>
<proteinExistence type="predicted"/>
<dbReference type="AlphaFoldDB" id="A0A0G4HJK5"/>
<dbReference type="Pfam" id="PF00686">
    <property type="entry name" value="CBM_20"/>
    <property type="match status" value="1"/>
</dbReference>
<evidence type="ECO:0000259" key="1">
    <source>
        <dbReference type="PROSITE" id="PS51166"/>
    </source>
</evidence>
<protein>
    <recommendedName>
        <fullName evidence="1">CBM20 domain-containing protein</fullName>
    </recommendedName>
</protein>
<accession>A0A0G4HJK5</accession>
<dbReference type="PhylomeDB" id="A0A0G4HJK5"/>
<dbReference type="GO" id="GO:0016020">
    <property type="term" value="C:membrane"/>
    <property type="evidence" value="ECO:0007669"/>
    <property type="project" value="TreeGrafter"/>
</dbReference>
<dbReference type="InterPro" id="IPR013784">
    <property type="entry name" value="Carb-bd-like_fold"/>
</dbReference>